<name>A0AAV5TIV8_9BILA</name>
<gene>
    <name evidence="1" type="ORF">PENTCL1PPCAC_16492</name>
</gene>
<feature type="non-terminal residue" evidence="1">
    <location>
        <position position="1"/>
    </location>
</feature>
<dbReference type="SUPFAM" id="SSF103473">
    <property type="entry name" value="MFS general substrate transporter"/>
    <property type="match status" value="1"/>
</dbReference>
<proteinExistence type="predicted"/>
<keyword evidence="2" id="KW-1185">Reference proteome</keyword>
<evidence type="ECO:0000313" key="1">
    <source>
        <dbReference type="EMBL" id="GMS94317.1"/>
    </source>
</evidence>
<accession>A0AAV5TIV8</accession>
<protein>
    <recommendedName>
        <fullName evidence="3">MFS transporter</fullName>
    </recommendedName>
</protein>
<comment type="caution">
    <text evidence="1">The sequence shown here is derived from an EMBL/GenBank/DDBJ whole genome shotgun (WGS) entry which is preliminary data.</text>
</comment>
<evidence type="ECO:0000313" key="2">
    <source>
        <dbReference type="Proteomes" id="UP001432027"/>
    </source>
</evidence>
<dbReference type="InterPro" id="IPR036259">
    <property type="entry name" value="MFS_trans_sf"/>
</dbReference>
<organism evidence="1 2">
    <name type="scientific">Pristionchus entomophagus</name>
    <dbReference type="NCBI Taxonomy" id="358040"/>
    <lineage>
        <taxon>Eukaryota</taxon>
        <taxon>Metazoa</taxon>
        <taxon>Ecdysozoa</taxon>
        <taxon>Nematoda</taxon>
        <taxon>Chromadorea</taxon>
        <taxon>Rhabditida</taxon>
        <taxon>Rhabditina</taxon>
        <taxon>Diplogasteromorpha</taxon>
        <taxon>Diplogasteroidea</taxon>
        <taxon>Neodiplogasteridae</taxon>
        <taxon>Pristionchus</taxon>
    </lineage>
</organism>
<dbReference type="AlphaFoldDB" id="A0AAV5TIV8"/>
<feature type="non-terminal residue" evidence="1">
    <location>
        <position position="82"/>
    </location>
</feature>
<sequence>APIALYAIVVFLYVPENLHWLVAKGRTEEIQKNLLTKINEPLMMPVKSHDEDDSKHRSILISYIKTNKVILAFIAAVGLISL</sequence>
<dbReference type="EMBL" id="BTSX01000004">
    <property type="protein sequence ID" value="GMS94317.1"/>
    <property type="molecule type" value="Genomic_DNA"/>
</dbReference>
<evidence type="ECO:0008006" key="3">
    <source>
        <dbReference type="Google" id="ProtNLM"/>
    </source>
</evidence>
<reference evidence="1" key="1">
    <citation type="submission" date="2023-10" db="EMBL/GenBank/DDBJ databases">
        <title>Genome assembly of Pristionchus species.</title>
        <authorList>
            <person name="Yoshida K."/>
            <person name="Sommer R.J."/>
        </authorList>
    </citation>
    <scope>NUCLEOTIDE SEQUENCE</scope>
    <source>
        <strain evidence="1">RS0144</strain>
    </source>
</reference>
<dbReference type="Proteomes" id="UP001432027">
    <property type="component" value="Unassembled WGS sequence"/>
</dbReference>